<dbReference type="AlphaFoldDB" id="A0A8S1WVA1"/>
<gene>
    <name evidence="3" type="ORF">PPENT_87.1.T1050164</name>
</gene>
<evidence type="ECO:0000313" key="3">
    <source>
        <dbReference type="EMBL" id="CAD8194004.1"/>
    </source>
</evidence>
<keyword evidence="2" id="KW-1133">Transmembrane helix</keyword>
<reference evidence="3" key="1">
    <citation type="submission" date="2021-01" db="EMBL/GenBank/DDBJ databases">
        <authorList>
            <consortium name="Genoscope - CEA"/>
            <person name="William W."/>
        </authorList>
    </citation>
    <scope>NUCLEOTIDE SEQUENCE</scope>
</reference>
<evidence type="ECO:0000256" key="2">
    <source>
        <dbReference type="SAM" id="Phobius"/>
    </source>
</evidence>
<name>A0A8S1WVA1_9CILI</name>
<feature type="region of interest" description="Disordered" evidence="1">
    <location>
        <begin position="82"/>
        <end position="128"/>
    </location>
</feature>
<comment type="caution">
    <text evidence="3">The sequence shown here is derived from an EMBL/GenBank/DDBJ whole genome shotgun (WGS) entry which is preliminary data.</text>
</comment>
<dbReference type="Proteomes" id="UP000689195">
    <property type="component" value="Unassembled WGS sequence"/>
</dbReference>
<feature type="compositionally biased region" description="Basic residues" evidence="1">
    <location>
        <begin position="89"/>
        <end position="105"/>
    </location>
</feature>
<proteinExistence type="predicted"/>
<evidence type="ECO:0000256" key="1">
    <source>
        <dbReference type="SAM" id="MobiDB-lite"/>
    </source>
</evidence>
<organism evidence="3 4">
    <name type="scientific">Paramecium pentaurelia</name>
    <dbReference type="NCBI Taxonomy" id="43138"/>
    <lineage>
        <taxon>Eukaryota</taxon>
        <taxon>Sar</taxon>
        <taxon>Alveolata</taxon>
        <taxon>Ciliophora</taxon>
        <taxon>Intramacronucleata</taxon>
        <taxon>Oligohymenophorea</taxon>
        <taxon>Peniculida</taxon>
        <taxon>Parameciidae</taxon>
        <taxon>Paramecium</taxon>
    </lineage>
</organism>
<keyword evidence="4" id="KW-1185">Reference proteome</keyword>
<keyword evidence="2" id="KW-0812">Transmembrane</keyword>
<feature type="transmembrane region" description="Helical" evidence="2">
    <location>
        <begin position="189"/>
        <end position="207"/>
    </location>
</feature>
<protein>
    <submittedName>
        <fullName evidence="3">Uncharacterized protein</fullName>
    </submittedName>
</protein>
<accession>A0A8S1WVA1</accession>
<evidence type="ECO:0000313" key="4">
    <source>
        <dbReference type="Proteomes" id="UP000689195"/>
    </source>
</evidence>
<dbReference type="EMBL" id="CAJJDO010000105">
    <property type="protein sequence ID" value="CAD8194004.1"/>
    <property type="molecule type" value="Genomic_DNA"/>
</dbReference>
<keyword evidence="2" id="KW-0472">Membrane</keyword>
<sequence>MPMYPENSWTSHFAGLFHTYFEALDDLCEFSAPNISSCHVGSRINDMLWGMKRYLTKMSLITWFPDEFKSWFESREKKKELESSGRKSTLGKKKKEEKKKQKPSKTRSTSKEKRQTGPVKLTRQKPDPKGNKIFKRILEKLSLAIAGHSKQAIRYLVLQQCLTGASSVKGGLKTFSPIRLICARQIRSLYLLVPLIIFMGLYSRHLWLNLKDLLLSLAKLSIQGLLLQLSHLFLHSRDQLLALKAVFDKECGQEVMLKYTEIQIDALRFEQWRRTLQQQGKI</sequence>